<dbReference type="EMBL" id="JAPTNE010000003">
    <property type="protein sequence ID" value="MCZ0805882.1"/>
    <property type="molecule type" value="Genomic_DNA"/>
</dbReference>
<sequence>MNIQEIERMEGLIKKARRIVETIEILKDRIHKVTGVLFENVVIHVYRRAFDISEWNSKQRLNDYNAEVEAYMINAFIDITKAEIERLEKELADLWIWD</sequence>
<dbReference type="Proteomes" id="UP001077662">
    <property type="component" value="Unassembled WGS sequence"/>
</dbReference>
<name>A0AAP3DD69_BRELA</name>
<accession>A0AAP3DD69</accession>
<proteinExistence type="predicted"/>
<evidence type="ECO:0000313" key="1">
    <source>
        <dbReference type="EMBL" id="MCZ0805882.1"/>
    </source>
</evidence>
<reference evidence="1" key="1">
    <citation type="submission" date="2022-09" db="EMBL/GenBank/DDBJ databases">
        <title>Genome analysis and characterization of larvicidal activity of Brevibacillus strains.</title>
        <authorList>
            <person name="Patrusheva E.V."/>
            <person name="Izotova A.O."/>
            <person name="Toshchakov S.V."/>
            <person name="Sineoky S.P."/>
        </authorList>
    </citation>
    <scope>NUCLEOTIDE SEQUENCE</scope>
    <source>
        <strain evidence="1">VKPM_B-13247</strain>
    </source>
</reference>
<organism evidence="1 2">
    <name type="scientific">Brevibacillus laterosporus</name>
    <name type="common">Bacillus laterosporus</name>
    <dbReference type="NCBI Taxonomy" id="1465"/>
    <lineage>
        <taxon>Bacteria</taxon>
        <taxon>Bacillati</taxon>
        <taxon>Bacillota</taxon>
        <taxon>Bacilli</taxon>
        <taxon>Bacillales</taxon>
        <taxon>Paenibacillaceae</taxon>
        <taxon>Brevibacillus</taxon>
    </lineage>
</organism>
<evidence type="ECO:0000313" key="2">
    <source>
        <dbReference type="Proteomes" id="UP001077662"/>
    </source>
</evidence>
<comment type="caution">
    <text evidence="1">The sequence shown here is derived from an EMBL/GenBank/DDBJ whole genome shotgun (WGS) entry which is preliminary data.</text>
</comment>
<dbReference type="RefSeq" id="WP_258432862.1">
    <property type="nucleotide sequence ID" value="NZ_JANSGW010000003.1"/>
</dbReference>
<dbReference type="AlphaFoldDB" id="A0AAP3DD69"/>
<gene>
    <name evidence="1" type="ORF">O0554_02960</name>
</gene>
<protein>
    <submittedName>
        <fullName evidence="1">Uncharacterized protein</fullName>
    </submittedName>
</protein>